<gene>
    <name evidence="2" type="ORF">SCULI_v1c09820</name>
</gene>
<feature type="transmembrane region" description="Helical" evidence="1">
    <location>
        <begin position="6"/>
        <end position="30"/>
    </location>
</feature>
<dbReference type="AlphaFoldDB" id="W6A8I2"/>
<dbReference type="STRING" id="1276246.SCULI_v1c09820"/>
<reference evidence="2 3" key="1">
    <citation type="journal article" date="2014" name="Genome Biol. Evol.">
        <title>Molecular evolution of the substrate utilization strategies and putative virulence factors in mosquito-associated Spiroplasma species.</title>
        <authorList>
            <person name="Chang T.H."/>
            <person name="Lo W.S."/>
            <person name="Ku C."/>
            <person name="Chen L.L."/>
            <person name="Kuo C.H."/>
        </authorList>
    </citation>
    <scope>NUCLEOTIDE SEQUENCE [LARGE SCALE GENOMIC DNA]</scope>
    <source>
        <strain evidence="2">AES-1</strain>
    </source>
</reference>
<keyword evidence="1" id="KW-0472">Membrane</keyword>
<protein>
    <recommendedName>
        <fullName evidence="4">Transmembrane protein</fullName>
    </recommendedName>
</protein>
<evidence type="ECO:0000256" key="1">
    <source>
        <dbReference type="SAM" id="Phobius"/>
    </source>
</evidence>
<feature type="transmembrane region" description="Helical" evidence="1">
    <location>
        <begin position="42"/>
        <end position="69"/>
    </location>
</feature>
<dbReference type="PATRIC" id="fig|1276246.3.peg.978"/>
<keyword evidence="1" id="KW-0812">Transmembrane</keyword>
<feature type="transmembrane region" description="Helical" evidence="1">
    <location>
        <begin position="331"/>
        <end position="355"/>
    </location>
</feature>
<keyword evidence="3" id="KW-1185">Reference proteome</keyword>
<dbReference type="HOGENOM" id="CLU_756275_0_0_14"/>
<feature type="transmembrane region" description="Helical" evidence="1">
    <location>
        <begin position="201"/>
        <end position="219"/>
    </location>
</feature>
<keyword evidence="1" id="KW-1133">Transmembrane helix</keyword>
<organism evidence="2 3">
    <name type="scientific">Spiroplasma culicicola AES-1</name>
    <dbReference type="NCBI Taxonomy" id="1276246"/>
    <lineage>
        <taxon>Bacteria</taxon>
        <taxon>Bacillati</taxon>
        <taxon>Mycoplasmatota</taxon>
        <taxon>Mollicutes</taxon>
        <taxon>Entomoplasmatales</taxon>
        <taxon>Spiroplasmataceae</taxon>
        <taxon>Spiroplasma</taxon>
    </lineage>
</organism>
<sequence length="366" mass="43696">MNNYFIKWTLIFDYIFISYFIFMLIYYILQTRKENLLVNKKALINFLLINVSGIVINFISMILIITLSPVFKIKSEIYLEIFNYFSIFIWTSSIFLIIKSLFFIKLNQISFLKIIDNKEIYTIYSEKHISKLQLITIGNKQYYLDSKKLYRFKDEHLKNNKQLSIFSHDESQKDSYIVDNAYFILKNRWYLYLMFSQLMKLLIKIINFCIFGLLIGSFISQKLFTFKLWNIDGLESSVNASNINIILLYFAICFEILNIVFIGINIYIYFKNEYKVDITNNILNLLFSSIILAILIMWLATIYMLVPYVMLNNTPKSNLLKMMHTWIFIDYTQGFGYIAISTCVAYLFHTIVWVSQNSKQLWIKRK</sequence>
<evidence type="ECO:0000313" key="2">
    <source>
        <dbReference type="EMBL" id="AHI53322.1"/>
    </source>
</evidence>
<feature type="transmembrane region" description="Helical" evidence="1">
    <location>
        <begin position="282"/>
        <end position="311"/>
    </location>
</feature>
<evidence type="ECO:0000313" key="3">
    <source>
        <dbReference type="Proteomes" id="UP000019267"/>
    </source>
</evidence>
<evidence type="ECO:0008006" key="4">
    <source>
        <dbReference type="Google" id="ProtNLM"/>
    </source>
</evidence>
<feature type="transmembrane region" description="Helical" evidence="1">
    <location>
        <begin position="81"/>
        <end position="104"/>
    </location>
</feature>
<dbReference type="KEGG" id="scq:SCULI_v1c09820"/>
<dbReference type="RefSeq" id="WP_025363544.1">
    <property type="nucleotide sequence ID" value="NZ_CP006681.1"/>
</dbReference>
<dbReference type="EMBL" id="CP006681">
    <property type="protein sequence ID" value="AHI53322.1"/>
    <property type="molecule type" value="Genomic_DNA"/>
</dbReference>
<name>W6A8I2_9MOLU</name>
<dbReference type="Proteomes" id="UP000019267">
    <property type="component" value="Chromosome"/>
</dbReference>
<proteinExistence type="predicted"/>
<feature type="transmembrane region" description="Helical" evidence="1">
    <location>
        <begin position="246"/>
        <end position="270"/>
    </location>
</feature>
<accession>W6A8I2</accession>